<keyword evidence="3" id="KW-1185">Reference proteome</keyword>
<dbReference type="RefSeq" id="WP_388003634.1">
    <property type="nucleotide sequence ID" value="NZ_JBHUEE010000002.1"/>
</dbReference>
<organism evidence="2 3">
    <name type="scientific">Georgenia deserti</name>
    <dbReference type="NCBI Taxonomy" id="2093781"/>
    <lineage>
        <taxon>Bacteria</taxon>
        <taxon>Bacillati</taxon>
        <taxon>Actinomycetota</taxon>
        <taxon>Actinomycetes</taxon>
        <taxon>Micrococcales</taxon>
        <taxon>Bogoriellaceae</taxon>
        <taxon>Georgenia</taxon>
    </lineage>
</organism>
<accession>A0ABW4L3H0</accession>
<dbReference type="InterPro" id="IPR036641">
    <property type="entry name" value="HPT_dom_sf"/>
</dbReference>
<sequence>MTAQDPEAVLAQLSERAAHRNRQRADRLGRLCADLEPGTPDEMWIEGVELAHQIAGSTGTFGNMAASGRARELLEALQARDRAAVPGLMGALRAALEAAPGGGPEQL</sequence>
<dbReference type="InterPro" id="IPR008207">
    <property type="entry name" value="Sig_transdc_His_kin_Hpt_dom"/>
</dbReference>
<dbReference type="Proteomes" id="UP001597277">
    <property type="component" value="Unassembled WGS sequence"/>
</dbReference>
<evidence type="ECO:0000313" key="2">
    <source>
        <dbReference type="EMBL" id="MFD1717427.1"/>
    </source>
</evidence>
<name>A0ABW4L3H0_9MICO</name>
<evidence type="ECO:0000313" key="3">
    <source>
        <dbReference type="Proteomes" id="UP001597277"/>
    </source>
</evidence>
<comment type="caution">
    <text evidence="2">The sequence shown here is derived from an EMBL/GenBank/DDBJ whole genome shotgun (WGS) entry which is preliminary data.</text>
</comment>
<reference evidence="3" key="1">
    <citation type="journal article" date="2019" name="Int. J. Syst. Evol. Microbiol.">
        <title>The Global Catalogue of Microorganisms (GCM) 10K type strain sequencing project: providing services to taxonomists for standard genome sequencing and annotation.</title>
        <authorList>
            <consortium name="The Broad Institute Genomics Platform"/>
            <consortium name="The Broad Institute Genome Sequencing Center for Infectious Disease"/>
            <person name="Wu L."/>
            <person name="Ma J."/>
        </authorList>
    </citation>
    <scope>NUCLEOTIDE SEQUENCE [LARGE SCALE GENOMIC DNA]</scope>
    <source>
        <strain evidence="3">JCM 17130</strain>
    </source>
</reference>
<gene>
    <name evidence="2" type="ORF">ACFSE6_06250</name>
</gene>
<evidence type="ECO:0000259" key="1">
    <source>
        <dbReference type="Pfam" id="PF01627"/>
    </source>
</evidence>
<protein>
    <submittedName>
        <fullName evidence="2">Hpt domain-containing protein</fullName>
    </submittedName>
</protein>
<dbReference type="Pfam" id="PF01627">
    <property type="entry name" value="Hpt"/>
    <property type="match status" value="1"/>
</dbReference>
<proteinExistence type="predicted"/>
<feature type="domain" description="HPt" evidence="1">
    <location>
        <begin position="26"/>
        <end position="99"/>
    </location>
</feature>
<dbReference type="EMBL" id="JBHUEE010000002">
    <property type="protein sequence ID" value="MFD1717427.1"/>
    <property type="molecule type" value="Genomic_DNA"/>
</dbReference>
<dbReference type="SUPFAM" id="SSF47226">
    <property type="entry name" value="Histidine-containing phosphotransfer domain, HPT domain"/>
    <property type="match status" value="1"/>
</dbReference>